<evidence type="ECO:0000313" key="2">
    <source>
        <dbReference type="Proteomes" id="UP000284178"/>
    </source>
</evidence>
<keyword evidence="2" id="KW-1185">Reference proteome</keyword>
<gene>
    <name evidence="1" type="ORF">DWY25_17250</name>
</gene>
<accession>A0A412FFD3</accession>
<evidence type="ECO:0000313" key="1">
    <source>
        <dbReference type="EMBL" id="RGR66950.1"/>
    </source>
</evidence>
<dbReference type="EMBL" id="QRUP01000035">
    <property type="protein sequence ID" value="RGR66950.1"/>
    <property type="molecule type" value="Genomic_DNA"/>
</dbReference>
<comment type="caution">
    <text evidence="1">The sequence shown here is derived from an EMBL/GenBank/DDBJ whole genome shotgun (WGS) entry which is preliminary data.</text>
</comment>
<organism evidence="1 2">
    <name type="scientific">Holdemania filiformis</name>
    <dbReference type="NCBI Taxonomy" id="61171"/>
    <lineage>
        <taxon>Bacteria</taxon>
        <taxon>Bacillati</taxon>
        <taxon>Bacillota</taxon>
        <taxon>Erysipelotrichia</taxon>
        <taxon>Erysipelotrichales</taxon>
        <taxon>Erysipelotrichaceae</taxon>
        <taxon>Holdemania</taxon>
    </lineage>
</organism>
<dbReference type="AlphaFoldDB" id="A0A412FFD3"/>
<sequence length="62" mass="7266">MRILVVGRHKIDPGMQINRSDEIYLEYQKTQLKANESVESRTDRCNLTSLDCKIFYSGIIFQ</sequence>
<dbReference type="Proteomes" id="UP000284178">
    <property type="component" value="Unassembled WGS sequence"/>
</dbReference>
<reference evidence="1 2" key="1">
    <citation type="submission" date="2018-08" db="EMBL/GenBank/DDBJ databases">
        <title>A genome reference for cultivated species of the human gut microbiota.</title>
        <authorList>
            <person name="Zou Y."/>
            <person name="Xue W."/>
            <person name="Luo G."/>
        </authorList>
    </citation>
    <scope>NUCLEOTIDE SEQUENCE [LARGE SCALE GENOMIC DNA]</scope>
    <source>
        <strain evidence="1 2">AF24-29</strain>
    </source>
</reference>
<proteinExistence type="predicted"/>
<protein>
    <submittedName>
        <fullName evidence="1">Uncharacterized protein</fullName>
    </submittedName>
</protein>
<name>A0A412FFD3_9FIRM</name>